<evidence type="ECO:0000313" key="5">
    <source>
        <dbReference type="Proteomes" id="UP000006334"/>
    </source>
</evidence>
<feature type="compositionally biased region" description="Basic and acidic residues" evidence="1">
    <location>
        <begin position="405"/>
        <end position="430"/>
    </location>
</feature>
<evidence type="ECO:0000259" key="3">
    <source>
        <dbReference type="PROSITE" id="PS51746"/>
    </source>
</evidence>
<dbReference type="EC" id="3.1.3.16" evidence="4"/>
<keyword evidence="5" id="KW-1185">Reference proteome</keyword>
<keyword evidence="2" id="KW-0812">Transmembrane</keyword>
<sequence length="640" mass="69909">MSNNRIIFEKSEQAGRDYNQDRFACHLSEQNDDVFIVVADGVGGTKQGELAAEIIASKSEEFWQTRSNFANGEALLNAFATQCNLAIRKTCEQGTSTAATLTALLQLNGELVTAHAGDSRIYQFDENGKVNQTKDHSLAYAKFLMGEIREDELATHPSQTQLLNCLDGSEAVQCEINHWQLADGEFFVLCSDGFWEIFNNDEILELIKNDNREYIFANRLDDTLQIKPGQDNTTVVLCELDKSKAVMASEQSSANAAKTQPTAHVADVSHAQAAAETAPHTQASQTSGVSLKVVLLAIVAIALLVLLYFTYRHYTQPCCGPESQILNADEFETTDASPEQQQSQGENNLKELTAEPNVVVDESTQLADELENAPENDISDDSILQNPEEDTPLNEASDEMDDKVEESKKASSRAAKEVKQKVESEVKDQADQLNNDEQAATQNFAANSEVAEIVASDEQGNPQAIPDLNANLDSAPDLALDIAAGEDPVAKLEERLTQDGSIAKGSKLTKTDEMKDQYAEIVTVQLTVNNTPVYGAILRYQKTPSGLEIISGKVSNLPSVPASPTHDFASCFAQYQTAQTKQNNTVQKGKSTPTLYIDSASAGYFWLTDIVVKETGQAFDLFLLDSSCDSLRLVPRHVSN</sequence>
<keyword evidence="2" id="KW-0472">Membrane</keyword>
<feature type="domain" description="PPM-type phosphatase" evidence="3">
    <location>
        <begin position="6"/>
        <end position="240"/>
    </location>
</feature>
<feature type="region of interest" description="Disordered" evidence="1">
    <location>
        <begin position="251"/>
        <end position="282"/>
    </location>
</feature>
<dbReference type="EMBL" id="BAEN01000004">
    <property type="protein sequence ID" value="GAC12758.1"/>
    <property type="molecule type" value="Genomic_DNA"/>
</dbReference>
<feature type="compositionally biased region" description="Polar residues" evidence="1">
    <location>
        <begin position="251"/>
        <end position="262"/>
    </location>
</feature>
<proteinExistence type="predicted"/>
<comment type="caution">
    <text evidence="4">The sequence shown here is derived from an EMBL/GenBank/DDBJ whole genome shotgun (WGS) entry which is preliminary data.</text>
</comment>
<dbReference type="CDD" id="cd00143">
    <property type="entry name" value="PP2Cc"/>
    <property type="match status" value="1"/>
</dbReference>
<gene>
    <name evidence="4" type="ORF">GLIP_0103</name>
</gene>
<dbReference type="eggNOG" id="COG0631">
    <property type="taxonomic scope" value="Bacteria"/>
</dbReference>
<organism evidence="4 5">
    <name type="scientific">Aliiglaciecola lipolytica E3</name>
    <dbReference type="NCBI Taxonomy" id="1127673"/>
    <lineage>
        <taxon>Bacteria</taxon>
        <taxon>Pseudomonadati</taxon>
        <taxon>Pseudomonadota</taxon>
        <taxon>Gammaproteobacteria</taxon>
        <taxon>Alteromonadales</taxon>
        <taxon>Alteromonadaceae</taxon>
        <taxon>Aliiglaciecola</taxon>
    </lineage>
</organism>
<dbReference type="RefSeq" id="WP_008842578.1">
    <property type="nucleotide sequence ID" value="NZ_BAEN01000004.1"/>
</dbReference>
<keyword evidence="2" id="KW-1133">Transmembrane helix</keyword>
<dbReference type="STRING" id="1127673.GLIP_0103"/>
<dbReference type="GO" id="GO:0004722">
    <property type="term" value="F:protein serine/threonine phosphatase activity"/>
    <property type="evidence" value="ECO:0007669"/>
    <property type="project" value="UniProtKB-EC"/>
</dbReference>
<feature type="region of interest" description="Disordered" evidence="1">
    <location>
        <begin position="374"/>
        <end position="432"/>
    </location>
</feature>
<evidence type="ECO:0000256" key="1">
    <source>
        <dbReference type="SAM" id="MobiDB-lite"/>
    </source>
</evidence>
<feature type="compositionally biased region" description="Acidic residues" evidence="1">
    <location>
        <begin position="387"/>
        <end position="404"/>
    </location>
</feature>
<dbReference type="Gene3D" id="3.60.40.10">
    <property type="entry name" value="PPM-type phosphatase domain"/>
    <property type="match status" value="1"/>
</dbReference>
<dbReference type="SMART" id="SM00332">
    <property type="entry name" value="PP2Cc"/>
    <property type="match status" value="1"/>
</dbReference>
<keyword evidence="4" id="KW-0378">Hydrolase</keyword>
<protein>
    <submittedName>
        <fullName evidence="4">Phosphatase</fullName>
        <ecNumber evidence="4">3.1.3.16</ecNumber>
    </submittedName>
</protein>
<evidence type="ECO:0000256" key="2">
    <source>
        <dbReference type="SAM" id="Phobius"/>
    </source>
</evidence>
<dbReference type="AlphaFoldDB" id="K6Y7W7"/>
<dbReference type="PANTHER" id="PTHR13832">
    <property type="entry name" value="PROTEIN PHOSPHATASE 2C"/>
    <property type="match status" value="1"/>
</dbReference>
<dbReference type="InterPro" id="IPR036457">
    <property type="entry name" value="PPM-type-like_dom_sf"/>
</dbReference>
<dbReference type="PANTHER" id="PTHR13832:SF827">
    <property type="entry name" value="PROTEIN PHOSPHATASE 1L"/>
    <property type="match status" value="1"/>
</dbReference>
<feature type="transmembrane region" description="Helical" evidence="2">
    <location>
        <begin position="293"/>
        <end position="311"/>
    </location>
</feature>
<dbReference type="SUPFAM" id="SSF81606">
    <property type="entry name" value="PP2C-like"/>
    <property type="match status" value="1"/>
</dbReference>
<dbReference type="Pfam" id="PF13672">
    <property type="entry name" value="PP2C_2"/>
    <property type="match status" value="1"/>
</dbReference>
<reference evidence="4 5" key="1">
    <citation type="journal article" date="2017" name="Antonie Van Leeuwenhoek">
        <title>Rhizobium rhizosphaerae sp. nov., a novel species isolated from rice rhizosphere.</title>
        <authorList>
            <person name="Zhao J.J."/>
            <person name="Zhang J."/>
            <person name="Zhang R.J."/>
            <person name="Zhang C.W."/>
            <person name="Yin H.Q."/>
            <person name="Zhang X.X."/>
        </authorList>
    </citation>
    <scope>NUCLEOTIDE SEQUENCE [LARGE SCALE GENOMIC DNA]</scope>
    <source>
        <strain evidence="4 5">E3</strain>
    </source>
</reference>
<dbReference type="Proteomes" id="UP000006334">
    <property type="component" value="Unassembled WGS sequence"/>
</dbReference>
<dbReference type="SMART" id="SM00331">
    <property type="entry name" value="PP2C_SIG"/>
    <property type="match status" value="1"/>
</dbReference>
<evidence type="ECO:0000313" key="4">
    <source>
        <dbReference type="EMBL" id="GAC12758.1"/>
    </source>
</evidence>
<dbReference type="PROSITE" id="PS51746">
    <property type="entry name" value="PPM_2"/>
    <property type="match status" value="1"/>
</dbReference>
<accession>K6Y7W7</accession>
<name>K6Y7W7_9ALTE</name>
<dbReference type="OrthoDB" id="9801841at2"/>
<dbReference type="InterPro" id="IPR015655">
    <property type="entry name" value="PP2C"/>
</dbReference>
<dbReference type="InterPro" id="IPR001932">
    <property type="entry name" value="PPM-type_phosphatase-like_dom"/>
</dbReference>